<gene>
    <name evidence="2" type="ORF">AVEN_201292_1</name>
    <name evidence="1" type="ORF">AVEN_43130_1</name>
</gene>
<evidence type="ECO:0000313" key="2">
    <source>
        <dbReference type="EMBL" id="GBM37728.1"/>
    </source>
</evidence>
<organism evidence="2 3">
    <name type="scientific">Araneus ventricosus</name>
    <name type="common">Orbweaver spider</name>
    <name type="synonym">Epeira ventricosa</name>
    <dbReference type="NCBI Taxonomy" id="182803"/>
    <lineage>
        <taxon>Eukaryota</taxon>
        <taxon>Metazoa</taxon>
        <taxon>Ecdysozoa</taxon>
        <taxon>Arthropoda</taxon>
        <taxon>Chelicerata</taxon>
        <taxon>Arachnida</taxon>
        <taxon>Araneae</taxon>
        <taxon>Araneomorphae</taxon>
        <taxon>Entelegynae</taxon>
        <taxon>Araneoidea</taxon>
        <taxon>Araneidae</taxon>
        <taxon>Araneus</taxon>
    </lineage>
</organism>
<dbReference type="EMBL" id="BGPR01095250">
    <property type="protein sequence ID" value="GBM37728.1"/>
    <property type="molecule type" value="Genomic_DNA"/>
</dbReference>
<name>A0A4Y2FAR9_ARAVE</name>
<dbReference type="Proteomes" id="UP000499080">
    <property type="component" value="Unassembled WGS sequence"/>
</dbReference>
<reference evidence="2 3" key="1">
    <citation type="journal article" date="2019" name="Sci. Rep.">
        <title>Orb-weaving spider Araneus ventricosus genome elucidates the spidroin gene catalogue.</title>
        <authorList>
            <person name="Kono N."/>
            <person name="Nakamura H."/>
            <person name="Ohtoshi R."/>
            <person name="Moran D.A.P."/>
            <person name="Shinohara A."/>
            <person name="Yoshida Y."/>
            <person name="Fujiwara M."/>
            <person name="Mori M."/>
            <person name="Tomita M."/>
            <person name="Arakawa K."/>
        </authorList>
    </citation>
    <scope>NUCLEOTIDE SEQUENCE [LARGE SCALE GENOMIC DNA]</scope>
</reference>
<feature type="non-terminal residue" evidence="2">
    <location>
        <position position="1"/>
    </location>
</feature>
<protein>
    <submittedName>
        <fullName evidence="2">Uncharacterized protein</fullName>
    </submittedName>
</protein>
<proteinExistence type="predicted"/>
<comment type="caution">
    <text evidence="2">The sequence shown here is derived from an EMBL/GenBank/DDBJ whole genome shotgun (WGS) entry which is preliminary data.</text>
</comment>
<sequence length="63" mass="7185">FWEIDDLLLLLEAKLVWVQVHLDLVGLLLEHCKNWGLQRVAAAVERTHIFGCDNFSLTALIGK</sequence>
<keyword evidence="3" id="KW-1185">Reference proteome</keyword>
<evidence type="ECO:0000313" key="3">
    <source>
        <dbReference type="Proteomes" id="UP000499080"/>
    </source>
</evidence>
<dbReference type="AlphaFoldDB" id="A0A4Y2FAR9"/>
<evidence type="ECO:0000313" key="1">
    <source>
        <dbReference type="EMBL" id="GBM36585.1"/>
    </source>
</evidence>
<accession>A0A4Y2FAR9</accession>
<dbReference type="EMBL" id="BGPR01094935">
    <property type="protein sequence ID" value="GBM36585.1"/>
    <property type="molecule type" value="Genomic_DNA"/>
</dbReference>